<organism evidence="3 4">
    <name type="scientific">Candidatus Entotheonella gemina</name>
    <dbReference type="NCBI Taxonomy" id="1429439"/>
    <lineage>
        <taxon>Bacteria</taxon>
        <taxon>Pseudomonadati</taxon>
        <taxon>Nitrospinota/Tectimicrobiota group</taxon>
        <taxon>Candidatus Tectimicrobiota</taxon>
        <taxon>Candidatus Entotheonellia</taxon>
        <taxon>Candidatus Entotheonellales</taxon>
        <taxon>Candidatus Entotheonellaceae</taxon>
        <taxon>Candidatus Entotheonella</taxon>
    </lineage>
</organism>
<dbReference type="Proteomes" id="UP000019140">
    <property type="component" value="Unassembled WGS sequence"/>
</dbReference>
<evidence type="ECO:0000256" key="2">
    <source>
        <dbReference type="ARBA" id="ARBA00022649"/>
    </source>
</evidence>
<evidence type="ECO:0008006" key="5">
    <source>
        <dbReference type="Google" id="ProtNLM"/>
    </source>
</evidence>
<dbReference type="InterPro" id="IPR035093">
    <property type="entry name" value="RelE/ParE_toxin_dom_sf"/>
</dbReference>
<sequence length="107" mass="12582">MRLRPRFLRDLIAERQRLIEYALRIAEDNPEAAERFLVAAEESVERLASMPLIGRTCEFRSPRAQGLRRWQVQRFENDSIFYHPEDNGVTLVRVIYGSRDIEAIFSS</sequence>
<accession>W4L7Q4</accession>
<evidence type="ECO:0000313" key="4">
    <source>
        <dbReference type="Proteomes" id="UP000019140"/>
    </source>
</evidence>
<evidence type="ECO:0000256" key="1">
    <source>
        <dbReference type="ARBA" id="ARBA00006226"/>
    </source>
</evidence>
<dbReference type="Pfam" id="PF05016">
    <property type="entry name" value="ParE_toxin"/>
    <property type="match status" value="1"/>
</dbReference>
<keyword evidence="2" id="KW-1277">Toxin-antitoxin system</keyword>
<dbReference type="InterPro" id="IPR007712">
    <property type="entry name" value="RelE/ParE_toxin"/>
</dbReference>
<dbReference type="EMBL" id="AZHX01002530">
    <property type="protein sequence ID" value="ETW94072.1"/>
    <property type="molecule type" value="Genomic_DNA"/>
</dbReference>
<reference evidence="3 4" key="1">
    <citation type="journal article" date="2014" name="Nature">
        <title>An environmental bacterial taxon with a large and distinct metabolic repertoire.</title>
        <authorList>
            <person name="Wilson M.C."/>
            <person name="Mori T."/>
            <person name="Ruckert C."/>
            <person name="Uria A.R."/>
            <person name="Helf M.J."/>
            <person name="Takada K."/>
            <person name="Gernert C."/>
            <person name="Steffens U.A."/>
            <person name="Heycke N."/>
            <person name="Schmitt S."/>
            <person name="Rinke C."/>
            <person name="Helfrich E.J."/>
            <person name="Brachmann A.O."/>
            <person name="Gurgui C."/>
            <person name="Wakimoto T."/>
            <person name="Kracht M."/>
            <person name="Crusemann M."/>
            <person name="Hentschel U."/>
            <person name="Abe I."/>
            <person name="Matsunaga S."/>
            <person name="Kalinowski J."/>
            <person name="Takeyama H."/>
            <person name="Piel J."/>
        </authorList>
    </citation>
    <scope>NUCLEOTIDE SEQUENCE [LARGE SCALE GENOMIC DNA]</scope>
    <source>
        <strain evidence="4">TSY2</strain>
    </source>
</reference>
<keyword evidence="4" id="KW-1185">Reference proteome</keyword>
<dbReference type="AlphaFoldDB" id="W4L7Q4"/>
<gene>
    <name evidence="3" type="ORF">ETSY2_50370</name>
</gene>
<evidence type="ECO:0000313" key="3">
    <source>
        <dbReference type="EMBL" id="ETW94072.1"/>
    </source>
</evidence>
<proteinExistence type="inferred from homology"/>
<comment type="similarity">
    <text evidence="1">Belongs to the RelE toxin family.</text>
</comment>
<dbReference type="InterPro" id="IPR051803">
    <property type="entry name" value="TA_system_RelE-like_toxin"/>
</dbReference>
<name>W4L7Q4_9BACT</name>
<protein>
    <recommendedName>
        <fullName evidence="5">Plasmid stabilization protein</fullName>
    </recommendedName>
</protein>
<dbReference type="PANTHER" id="PTHR33755">
    <property type="entry name" value="TOXIN PARE1-RELATED"/>
    <property type="match status" value="1"/>
</dbReference>
<dbReference type="HOGENOM" id="CLU_147162_10_1_7"/>
<dbReference type="Gene3D" id="3.30.2310.20">
    <property type="entry name" value="RelE-like"/>
    <property type="match status" value="1"/>
</dbReference>
<comment type="caution">
    <text evidence="3">The sequence shown here is derived from an EMBL/GenBank/DDBJ whole genome shotgun (WGS) entry which is preliminary data.</text>
</comment>